<dbReference type="Proteomes" id="UP000703038">
    <property type="component" value="Unassembled WGS sequence"/>
</dbReference>
<dbReference type="InterPro" id="IPR024535">
    <property type="entry name" value="RHGA/B-epi-like_pectate_lyase"/>
</dbReference>
<keyword evidence="3" id="KW-1185">Reference proteome</keyword>
<dbReference type="Pfam" id="PF12708">
    <property type="entry name" value="Pect-lyase_RHGA_epim"/>
    <property type="match status" value="1"/>
</dbReference>
<dbReference type="InterPro" id="IPR006311">
    <property type="entry name" value="TAT_signal"/>
</dbReference>
<gene>
    <name evidence="2" type="ORF">JOE42_004009</name>
</gene>
<protein>
    <recommendedName>
        <fullName evidence="1">Rhamnogalacturonase A/B/Epimerase-like pectate lyase domain-containing protein</fullName>
    </recommendedName>
</protein>
<reference evidence="2 3" key="1">
    <citation type="submission" date="2021-01" db="EMBL/GenBank/DDBJ databases">
        <title>Genomics of switchgrass bacterial isolates.</title>
        <authorList>
            <person name="Shade A."/>
        </authorList>
    </citation>
    <scope>NUCLEOTIDE SEQUENCE [LARGE SCALE GENOMIC DNA]</scope>
    <source>
        <strain evidence="2 3">PvP111</strain>
    </source>
</reference>
<comment type="caution">
    <text evidence="2">The sequence shown here is derived from an EMBL/GenBank/DDBJ whole genome shotgun (WGS) entry which is preliminary data.</text>
</comment>
<dbReference type="RefSeq" id="WP_239532503.1">
    <property type="nucleotide sequence ID" value="NZ_JAFBBK010000001.1"/>
</dbReference>
<evidence type="ECO:0000313" key="2">
    <source>
        <dbReference type="EMBL" id="MBM7417276.1"/>
    </source>
</evidence>
<accession>A0ABS2KZQ0</accession>
<dbReference type="InterPro" id="IPR011050">
    <property type="entry name" value="Pectin_lyase_fold/virulence"/>
</dbReference>
<dbReference type="SUPFAM" id="SSF51126">
    <property type="entry name" value="Pectin lyase-like"/>
    <property type="match status" value="1"/>
</dbReference>
<dbReference type="Gene3D" id="2.160.20.10">
    <property type="entry name" value="Single-stranded right-handed beta-helix, Pectin lyase-like"/>
    <property type="match status" value="1"/>
</dbReference>
<evidence type="ECO:0000259" key="1">
    <source>
        <dbReference type="Pfam" id="PF12708"/>
    </source>
</evidence>
<proteinExistence type="predicted"/>
<dbReference type="PROSITE" id="PS51318">
    <property type="entry name" value="TAT"/>
    <property type="match status" value="1"/>
</dbReference>
<name>A0ABS2KZQ0_9NOCA</name>
<organism evidence="2 3">
    <name type="scientific">Rhodococcoides corynebacterioides</name>
    <dbReference type="NCBI Taxonomy" id="53972"/>
    <lineage>
        <taxon>Bacteria</taxon>
        <taxon>Bacillati</taxon>
        <taxon>Actinomycetota</taxon>
        <taxon>Actinomycetes</taxon>
        <taxon>Mycobacteriales</taxon>
        <taxon>Nocardiaceae</taxon>
        <taxon>Rhodococcoides</taxon>
    </lineage>
</organism>
<feature type="domain" description="Rhamnogalacturonase A/B/Epimerase-like pectate lyase" evidence="1">
    <location>
        <begin position="59"/>
        <end position="138"/>
    </location>
</feature>
<dbReference type="EMBL" id="JAFBBK010000001">
    <property type="protein sequence ID" value="MBM7417276.1"/>
    <property type="molecule type" value="Genomic_DNA"/>
</dbReference>
<dbReference type="InterPro" id="IPR012334">
    <property type="entry name" value="Pectin_lyas_fold"/>
</dbReference>
<evidence type="ECO:0000313" key="3">
    <source>
        <dbReference type="Proteomes" id="UP000703038"/>
    </source>
</evidence>
<sequence>MNDRGPSVSRLDRRALLMGGLAAGVGTTLAASSILAQADDPVAVTLAAGETDPGALLGWVNVKAAPYNAKGDNAADDTAAVAAAYTAAQQQNRPLYFPPGMFRVRSLPQFANYATVFGAGADLTTIVHTSSGTLLTLRGRQRVALKNLGIFSLDPSSLAVLLDACFRCSFDSVVFRGNHTPQSYPRFLPQKGVSLINNTGGTSFVNCDFNNYGTAMSTTAIQSYIANCKFATNWIGLLGTGNNFASGMAIVNTEFVSDINANTTTSHLVVDGRANDWWLTNVWFEGAATALTIGKAGTGGPSQFGMVNCKVAARGICLDLQRCRQPYLANVAFDADQQSNPQLIRVNAQYVAEGTAINLITSQGADFPGNTFPGGWSVLGRGKLFSAGGGPIVKSPDGKSWRLSISNTGVVSGQNLGVL</sequence>